<dbReference type="HOGENOM" id="CLU_1826425_0_0_1"/>
<gene>
    <name evidence="2" type="ORF">SBOR_5774</name>
</gene>
<accession>W9CDC8</accession>
<dbReference type="Proteomes" id="UP000019487">
    <property type="component" value="Unassembled WGS sequence"/>
</dbReference>
<feature type="compositionally biased region" description="Basic and acidic residues" evidence="1">
    <location>
        <begin position="62"/>
        <end position="88"/>
    </location>
</feature>
<feature type="compositionally biased region" description="Basic and acidic residues" evidence="1">
    <location>
        <begin position="97"/>
        <end position="141"/>
    </location>
</feature>
<keyword evidence="3" id="KW-1185">Reference proteome</keyword>
<dbReference type="EMBL" id="AYSA01000285">
    <property type="protein sequence ID" value="ESZ93833.1"/>
    <property type="molecule type" value="Genomic_DNA"/>
</dbReference>
<evidence type="ECO:0000256" key="1">
    <source>
        <dbReference type="SAM" id="MobiDB-lite"/>
    </source>
</evidence>
<feature type="region of interest" description="Disordered" evidence="1">
    <location>
        <begin position="62"/>
        <end position="141"/>
    </location>
</feature>
<dbReference type="AlphaFoldDB" id="W9CDC8"/>
<name>W9CDC8_SCLBF</name>
<sequence>MEYLNPAEKKEFLELWKIPKNRSDSVMSRKMIERAEAGEDGIKKKHARSRFDVDHMHDVIKAYKKTPEAKELREREMKERRQNRDDRRTAKKAKKKAERDRKKAEKPKGLEEGDKKPEKDDKKVEDDKKADGNDKKAEDEK</sequence>
<reference evidence="2 3" key="1">
    <citation type="journal article" date="2014" name="Genome Announc.">
        <title>Draft genome sequence of Sclerotinia borealis, a psychrophilic plant pathogenic fungus.</title>
        <authorList>
            <person name="Mardanov A.V."/>
            <person name="Beletsky A.V."/>
            <person name="Kadnikov V.V."/>
            <person name="Ignatov A.N."/>
            <person name="Ravin N.V."/>
        </authorList>
    </citation>
    <scope>NUCLEOTIDE SEQUENCE [LARGE SCALE GENOMIC DNA]</scope>
    <source>
        <strain evidence="3">F-4157</strain>
    </source>
</reference>
<evidence type="ECO:0000313" key="2">
    <source>
        <dbReference type="EMBL" id="ESZ93833.1"/>
    </source>
</evidence>
<proteinExistence type="predicted"/>
<comment type="caution">
    <text evidence="2">The sequence shown here is derived from an EMBL/GenBank/DDBJ whole genome shotgun (WGS) entry which is preliminary data.</text>
</comment>
<organism evidence="2 3">
    <name type="scientific">Sclerotinia borealis (strain F-4128)</name>
    <dbReference type="NCBI Taxonomy" id="1432307"/>
    <lineage>
        <taxon>Eukaryota</taxon>
        <taxon>Fungi</taxon>
        <taxon>Dikarya</taxon>
        <taxon>Ascomycota</taxon>
        <taxon>Pezizomycotina</taxon>
        <taxon>Leotiomycetes</taxon>
        <taxon>Helotiales</taxon>
        <taxon>Sclerotiniaceae</taxon>
        <taxon>Sclerotinia</taxon>
    </lineage>
</organism>
<evidence type="ECO:0000313" key="3">
    <source>
        <dbReference type="Proteomes" id="UP000019487"/>
    </source>
</evidence>
<protein>
    <submittedName>
        <fullName evidence="2">Uncharacterized protein</fullName>
    </submittedName>
</protein>